<gene>
    <name evidence="1" type="ORF">PVAR5_4843</name>
</gene>
<dbReference type="Proteomes" id="UP000018001">
    <property type="component" value="Unassembled WGS sequence"/>
</dbReference>
<protein>
    <submittedName>
        <fullName evidence="1">Uncharacterized protein</fullName>
    </submittedName>
</protein>
<dbReference type="AlphaFoldDB" id="V5FVU3"/>
<accession>V5FVU3</accession>
<dbReference type="HOGENOM" id="CLU_717620_0_0_1"/>
<dbReference type="EMBL" id="BAUL01000156">
    <property type="protein sequence ID" value="GAD96193.1"/>
    <property type="molecule type" value="Genomic_DNA"/>
</dbReference>
<dbReference type="InParanoid" id="V5FVU3"/>
<evidence type="ECO:0000313" key="1">
    <source>
        <dbReference type="EMBL" id="GAD96193.1"/>
    </source>
</evidence>
<sequence>MAVSEEALEATEAMAVDTGMDVLCMAAMAMESLGVDGHIQCTKVIKELVPPDLDVNACQNLITTKMAGKSSCQLKSRSLQKRRPKGQEDEGCILIFQKITITLVSSLEVVVAATAITLGAIDRPLSVAMDHQITTLMVILDRVIPSQDGIGVLATLQNTEANPNMSLGITTAKVDGDTIIAGAEEATATTMANRVTEKQKMFGAWGAQFPGQHYAGGHGQEHHRSAHFHAHFDQAGFGQGFDHGFEEDFGHGFGQGLGQRFGPGFGQAFGQGGGFNQGAHGHAMQQGYAYDDAYVGGYARRRPRRRRAHSVPPGVGVNQFVIPTGFAPPGMQSGQYQTPMGQFVGQHPSAFASGSWLQPAETKTVSLAPSAINHVGFRFHSSLRC</sequence>
<name>V5FVU3_BYSSN</name>
<proteinExistence type="predicted"/>
<comment type="caution">
    <text evidence="1">The sequence shown here is derived from an EMBL/GenBank/DDBJ whole genome shotgun (WGS) entry which is preliminary data.</text>
</comment>
<evidence type="ECO:0000313" key="2">
    <source>
        <dbReference type="Proteomes" id="UP000018001"/>
    </source>
</evidence>
<keyword evidence="2" id="KW-1185">Reference proteome</keyword>
<reference evidence="2" key="1">
    <citation type="journal article" date="2014" name="Genome Announc.">
        <title>Draft genome sequence of the formaldehyde-resistant fungus Byssochlamys spectabilis No. 5 (anamorph Paecilomyces variotii No. 5) (NBRC109023).</title>
        <authorList>
            <person name="Oka T."/>
            <person name="Ekino K."/>
            <person name="Fukuda K."/>
            <person name="Nomura Y."/>
        </authorList>
    </citation>
    <scope>NUCLEOTIDE SEQUENCE [LARGE SCALE GENOMIC DNA]</scope>
    <source>
        <strain evidence="2">No. 5 / NBRC 109023</strain>
    </source>
</reference>
<organism evidence="1 2">
    <name type="scientific">Byssochlamys spectabilis (strain No. 5 / NBRC 109023)</name>
    <name type="common">Paecilomyces variotii</name>
    <dbReference type="NCBI Taxonomy" id="1356009"/>
    <lineage>
        <taxon>Eukaryota</taxon>
        <taxon>Fungi</taxon>
        <taxon>Dikarya</taxon>
        <taxon>Ascomycota</taxon>
        <taxon>Pezizomycotina</taxon>
        <taxon>Eurotiomycetes</taxon>
        <taxon>Eurotiomycetidae</taxon>
        <taxon>Eurotiales</taxon>
        <taxon>Thermoascaceae</taxon>
        <taxon>Paecilomyces</taxon>
    </lineage>
</organism>